<keyword evidence="1" id="KW-0472">Membrane</keyword>
<dbReference type="STRING" id="497964.CfE428DRAFT_0960"/>
<gene>
    <name evidence="2" type="ORF">CfE428DRAFT_0960</name>
</gene>
<evidence type="ECO:0000313" key="3">
    <source>
        <dbReference type="Proteomes" id="UP000005824"/>
    </source>
</evidence>
<accession>B4CWC3</accession>
<protein>
    <submittedName>
        <fullName evidence="2">Uncharacterized protein</fullName>
    </submittedName>
</protein>
<keyword evidence="3" id="KW-1185">Reference proteome</keyword>
<keyword evidence="1" id="KW-0812">Transmembrane</keyword>
<keyword evidence="1" id="KW-1133">Transmembrane helix</keyword>
<evidence type="ECO:0000313" key="2">
    <source>
        <dbReference type="EMBL" id="EDY21715.1"/>
    </source>
</evidence>
<dbReference type="EMBL" id="ABVL01000002">
    <property type="protein sequence ID" value="EDY21715.1"/>
    <property type="molecule type" value="Genomic_DNA"/>
</dbReference>
<feature type="transmembrane region" description="Helical" evidence="1">
    <location>
        <begin position="16"/>
        <end position="36"/>
    </location>
</feature>
<dbReference type="eggNOG" id="ENOG5033PWM">
    <property type="taxonomic scope" value="Bacteria"/>
</dbReference>
<dbReference type="AlphaFoldDB" id="B4CWC3"/>
<comment type="caution">
    <text evidence="2">The sequence shown here is derived from an EMBL/GenBank/DDBJ whole genome shotgun (WGS) entry which is preliminary data.</text>
</comment>
<dbReference type="RefSeq" id="WP_006978287.1">
    <property type="nucleotide sequence ID" value="NZ_ABVL01000002.1"/>
</dbReference>
<reference evidence="2 3" key="1">
    <citation type="journal article" date="2011" name="J. Bacteriol.">
        <title>Genome sequence of Chthoniobacter flavus Ellin428, an aerobic heterotrophic soil bacterium.</title>
        <authorList>
            <person name="Kant R."/>
            <person name="van Passel M.W."/>
            <person name="Palva A."/>
            <person name="Lucas S."/>
            <person name="Lapidus A."/>
            <person name="Glavina Del Rio T."/>
            <person name="Dalin E."/>
            <person name="Tice H."/>
            <person name="Bruce D."/>
            <person name="Goodwin L."/>
            <person name="Pitluck S."/>
            <person name="Larimer F.W."/>
            <person name="Land M.L."/>
            <person name="Hauser L."/>
            <person name="Sangwan P."/>
            <person name="de Vos W.M."/>
            <person name="Janssen P.H."/>
            <person name="Smidt H."/>
        </authorList>
    </citation>
    <scope>NUCLEOTIDE SEQUENCE [LARGE SCALE GENOMIC DNA]</scope>
    <source>
        <strain evidence="2 3">Ellin428</strain>
    </source>
</reference>
<dbReference type="Proteomes" id="UP000005824">
    <property type="component" value="Unassembled WGS sequence"/>
</dbReference>
<proteinExistence type="predicted"/>
<evidence type="ECO:0000256" key="1">
    <source>
        <dbReference type="SAM" id="Phobius"/>
    </source>
</evidence>
<name>B4CWC3_9BACT</name>
<sequence length="1004" mass="108469">MKSHLSPSPRARDTGVALIITLFFLVLVSVVVVGFLSTVRVDRVAAGSHFERMRAQTLAGEGIERVKSVLQQNICDPPVDPSVSTSIPRNWVSSPGMLVVPTTKLIGATNRTRLTTNIPLSSGAAVDSAGNPLYSTNDLVFRAPDLNTELLVDQSPPTHLLNDQIDPKTNAAVKMQVAWIYVRKDGTYDTDTGSLNTTNTTNPIVGRFAYWADDESSKVNYNLAWMRDPAVNANPPGDPTKIDLPALPQFTPAIANAVHGFITTNNYTTINRFFNSPFDARLQADPTTRQVLDLNKFTLTHYNSDPDTTYYGQPRMMLTTQLSNAVVRDAAGSVIMVGGKPLTRPFLDILKNPSNSMAYIDPGITGVVSASAPGGSNGNVDATKLNTVVNTLITNYLERTDWPMVDGAHSIQEKYYALYPTAQRNQRLAQLALNIIDYVRSAESKLMVAQPIRAKWIGNVFTPDFVNQSIQGTDDTFKGLTRQLHITEMSMWVSPTPETSGSNVGRYRSVALVEVYLPPNYGLNSLDLSNTDGSNVGWRLYFDEMNKKDPTDPAGKAPLYYRADGKTAALNEAKIVIPKNPASSQAFLWEAQTTATKNNGVMGPGQYRIFAMEVWRTQPRDKYPNVTLRAAITVDRADGPRIDVAPLATPLNFTLDPGAGAEMDVTSFETVDPRVNGVTKDWIKDTKNSFEAPDQAMLSSLGASPLTAINGKAITVSQDVDTNGKVTSASMRMPPPYSTSNPATGRVRSAGELGLIHAGIEGSNSAPTPGIPFRSLHLQPSKQNTSTVPDWAFMDLFTVPAPVPILASGIFTPHSNSAGGRVNVNAKPDPFDIQRTDPLTAVISGALSTTTATTPISLATAQQIAKNIYNHNLAGPQAAPPESSSLPPGKLYPLPPPLVPPSTTPLNVYESPGEICEIAGVADGGEESEELIREIGNLITARGNVFSIYTVGQALKQTPAGKLVVTAEQRQQAMIERYQINKGTATLSDDSIGLRTLYFRDLTP</sequence>
<dbReference type="InParanoid" id="B4CWC3"/>
<organism evidence="2 3">
    <name type="scientific">Chthoniobacter flavus Ellin428</name>
    <dbReference type="NCBI Taxonomy" id="497964"/>
    <lineage>
        <taxon>Bacteria</taxon>
        <taxon>Pseudomonadati</taxon>
        <taxon>Verrucomicrobiota</taxon>
        <taxon>Spartobacteria</taxon>
        <taxon>Chthoniobacterales</taxon>
        <taxon>Chthoniobacteraceae</taxon>
        <taxon>Chthoniobacter</taxon>
    </lineage>
</organism>